<dbReference type="EMBL" id="BORC01000003">
    <property type="protein sequence ID" value="GIN62026.1"/>
    <property type="molecule type" value="Genomic_DNA"/>
</dbReference>
<evidence type="ECO:0000313" key="8">
    <source>
        <dbReference type="Proteomes" id="UP000682111"/>
    </source>
</evidence>
<keyword evidence="4" id="KW-0456">Lyase</keyword>
<organism evidence="7 8">
    <name type="scientific">Robertmurraya siralis</name>
    <dbReference type="NCBI Taxonomy" id="77777"/>
    <lineage>
        <taxon>Bacteria</taxon>
        <taxon>Bacillati</taxon>
        <taxon>Bacillota</taxon>
        <taxon>Bacilli</taxon>
        <taxon>Bacillales</taxon>
        <taxon>Bacillaceae</taxon>
        <taxon>Robertmurraya</taxon>
    </lineage>
</organism>
<evidence type="ECO:0000256" key="2">
    <source>
        <dbReference type="ARBA" id="ARBA00012224"/>
    </source>
</evidence>
<dbReference type="InterPro" id="IPR015424">
    <property type="entry name" value="PyrdxlP-dep_Trfase"/>
</dbReference>
<comment type="caution">
    <text evidence="7">The sequence shown here is derived from an EMBL/GenBank/DDBJ whole genome shotgun (WGS) entry which is preliminary data.</text>
</comment>
<evidence type="ECO:0000313" key="7">
    <source>
        <dbReference type="EMBL" id="GIN62026.1"/>
    </source>
</evidence>
<evidence type="ECO:0000256" key="3">
    <source>
        <dbReference type="ARBA" id="ARBA00022898"/>
    </source>
</evidence>
<evidence type="ECO:0000256" key="5">
    <source>
        <dbReference type="ARBA" id="ARBA00037974"/>
    </source>
</evidence>
<dbReference type="GO" id="GO:0047804">
    <property type="term" value="F:cysteine-S-conjugate beta-lyase activity"/>
    <property type="evidence" value="ECO:0007669"/>
    <property type="project" value="UniProtKB-EC"/>
</dbReference>
<dbReference type="InterPro" id="IPR027619">
    <property type="entry name" value="C-S_lyase_PatB-like"/>
</dbReference>
<comment type="similarity">
    <text evidence="5">Belongs to the class-II pyridoxal-phosphate-dependent aminotransferase family. MalY/PatB cystathionine beta-lyase subfamily.</text>
</comment>
<keyword evidence="8" id="KW-1185">Reference proteome</keyword>
<name>A0A919WHX9_9BACI</name>
<comment type="cofactor">
    <cofactor evidence="1">
        <name>pyridoxal 5'-phosphate</name>
        <dbReference type="ChEBI" id="CHEBI:597326"/>
    </cofactor>
</comment>
<dbReference type="NCBIfam" id="TIGR04350">
    <property type="entry name" value="C_S_lyase_PatB"/>
    <property type="match status" value="1"/>
</dbReference>
<feature type="domain" description="Aminotransferase class I/classII large" evidence="6">
    <location>
        <begin position="38"/>
        <end position="382"/>
    </location>
</feature>
<dbReference type="PANTHER" id="PTHR43525:SF1">
    <property type="entry name" value="PROTEIN MALY"/>
    <property type="match status" value="1"/>
</dbReference>
<evidence type="ECO:0000256" key="1">
    <source>
        <dbReference type="ARBA" id="ARBA00001933"/>
    </source>
</evidence>
<dbReference type="RefSeq" id="WP_212933596.1">
    <property type="nucleotide sequence ID" value="NZ_BORC01000003.1"/>
</dbReference>
<dbReference type="AlphaFoldDB" id="A0A919WHX9"/>
<keyword evidence="3" id="KW-0663">Pyridoxal phosphate</keyword>
<proteinExistence type="inferred from homology"/>
<dbReference type="InterPro" id="IPR015421">
    <property type="entry name" value="PyrdxlP-dep_Trfase_major"/>
</dbReference>
<dbReference type="InterPro" id="IPR015422">
    <property type="entry name" value="PyrdxlP-dep_Trfase_small"/>
</dbReference>
<dbReference type="GO" id="GO:0030170">
    <property type="term" value="F:pyridoxal phosphate binding"/>
    <property type="evidence" value="ECO:0007669"/>
    <property type="project" value="InterPro"/>
</dbReference>
<dbReference type="InterPro" id="IPR051798">
    <property type="entry name" value="Class-II_PLP-Dep_Aminotrans"/>
</dbReference>
<dbReference type="SUPFAM" id="SSF53383">
    <property type="entry name" value="PLP-dependent transferases"/>
    <property type="match status" value="1"/>
</dbReference>
<dbReference type="PANTHER" id="PTHR43525">
    <property type="entry name" value="PROTEIN MALY"/>
    <property type="match status" value="1"/>
</dbReference>
<sequence>MGIYDFHKKIDRLNTASVKWGMNRVVFGTEEVLPMWVADMDFEPPLEVTEALKNRIDHGIYGYTYVPDSVSQTIQAWVKKRHDWEIDHSAILYSPGVVPSIGMAIQALTNHGDKVMLQSPVYTPFFNMIEKNERIVVNSPLKWKNNRYEIDFADFEEKLKEGVKLFLLCNPHNPSGRAWNRDELTRIAELCIQYNCYILSDEIHSDLMFKPNRHLPIASLDERYKEQIITCIAPSKTFNLAGLQASAAIIPNKEIRSLFKDVQNKLGFFSLNTFGIIAMEAAYKYGDVWLEELLVYLQKNVATATSFIENELPNLTVMQPDGTYLLWIDCRKLGLSDEELKERLIKKGKLGLEPGPKYGHGGEGFVRMNIACTHDTLVEGLKSLKTAFT</sequence>
<dbReference type="Gene3D" id="3.40.640.10">
    <property type="entry name" value="Type I PLP-dependent aspartate aminotransferase-like (Major domain)"/>
    <property type="match status" value="1"/>
</dbReference>
<evidence type="ECO:0000256" key="4">
    <source>
        <dbReference type="ARBA" id="ARBA00023239"/>
    </source>
</evidence>
<gene>
    <name evidence="7" type="primary">patB</name>
    <name evidence="7" type="ORF">J27TS8_20190</name>
</gene>
<evidence type="ECO:0000259" key="6">
    <source>
        <dbReference type="Pfam" id="PF00155"/>
    </source>
</evidence>
<reference evidence="7" key="1">
    <citation type="submission" date="2021-03" db="EMBL/GenBank/DDBJ databases">
        <title>Antimicrobial resistance genes in bacteria isolated from Japanese honey, and their potential for conferring macrolide and lincosamide resistance in the American foulbrood pathogen Paenibacillus larvae.</title>
        <authorList>
            <person name="Okamoto M."/>
            <person name="Kumagai M."/>
            <person name="Kanamori H."/>
            <person name="Takamatsu D."/>
        </authorList>
    </citation>
    <scope>NUCLEOTIDE SEQUENCE</scope>
    <source>
        <strain evidence="7">J27TS8</strain>
    </source>
</reference>
<protein>
    <recommendedName>
        <fullName evidence="2">cysteine-S-conjugate beta-lyase</fullName>
        <ecNumber evidence="2">4.4.1.13</ecNumber>
    </recommendedName>
</protein>
<dbReference type="InterPro" id="IPR004839">
    <property type="entry name" value="Aminotransferase_I/II_large"/>
</dbReference>
<accession>A0A919WHX9</accession>
<dbReference type="CDD" id="cd00609">
    <property type="entry name" value="AAT_like"/>
    <property type="match status" value="1"/>
</dbReference>
<dbReference type="Gene3D" id="3.90.1150.10">
    <property type="entry name" value="Aspartate Aminotransferase, domain 1"/>
    <property type="match status" value="1"/>
</dbReference>
<dbReference type="EC" id="4.4.1.13" evidence="2"/>
<dbReference type="Proteomes" id="UP000682111">
    <property type="component" value="Unassembled WGS sequence"/>
</dbReference>
<dbReference type="Pfam" id="PF00155">
    <property type="entry name" value="Aminotran_1_2"/>
    <property type="match status" value="1"/>
</dbReference>